<organism evidence="1 2">
    <name type="scientific">Antricoccus suffuscus</name>
    <dbReference type="NCBI Taxonomy" id="1629062"/>
    <lineage>
        <taxon>Bacteria</taxon>
        <taxon>Bacillati</taxon>
        <taxon>Actinomycetota</taxon>
        <taxon>Actinomycetes</taxon>
        <taxon>Geodermatophilales</taxon>
        <taxon>Antricoccaceae</taxon>
        <taxon>Antricoccus</taxon>
    </lineage>
</organism>
<protein>
    <submittedName>
        <fullName evidence="1">Uncharacterized protein</fullName>
    </submittedName>
</protein>
<keyword evidence="2" id="KW-1185">Reference proteome</keyword>
<comment type="caution">
    <text evidence="1">The sequence shown here is derived from an EMBL/GenBank/DDBJ whole genome shotgun (WGS) entry which is preliminary data.</text>
</comment>
<gene>
    <name evidence="1" type="ORF">CLV47_101330</name>
</gene>
<accession>A0A2T1A6G9</accession>
<dbReference type="GO" id="GO:0016627">
    <property type="term" value="F:oxidoreductase activity, acting on the CH-CH group of donors"/>
    <property type="evidence" value="ECO:0007669"/>
    <property type="project" value="InterPro"/>
</dbReference>
<dbReference type="AlphaFoldDB" id="A0A2T1A6G9"/>
<dbReference type="InterPro" id="IPR037069">
    <property type="entry name" value="AcylCoA_DH/ox_N_sf"/>
</dbReference>
<proteinExistence type="predicted"/>
<dbReference type="RefSeq" id="WP_177557461.1">
    <property type="nucleotide sequence ID" value="NZ_PVUE01000001.1"/>
</dbReference>
<reference evidence="1 2" key="1">
    <citation type="submission" date="2018-03" db="EMBL/GenBank/DDBJ databases">
        <title>Genomic Encyclopedia of Archaeal and Bacterial Type Strains, Phase II (KMG-II): from individual species to whole genera.</title>
        <authorList>
            <person name="Goeker M."/>
        </authorList>
    </citation>
    <scope>NUCLEOTIDE SEQUENCE [LARGE SCALE GENOMIC DNA]</scope>
    <source>
        <strain evidence="1 2">DSM 100065</strain>
    </source>
</reference>
<dbReference type="GO" id="GO:0050660">
    <property type="term" value="F:flavin adenine dinucleotide binding"/>
    <property type="evidence" value="ECO:0007669"/>
    <property type="project" value="InterPro"/>
</dbReference>
<evidence type="ECO:0000313" key="1">
    <source>
        <dbReference type="EMBL" id="PRZ44205.1"/>
    </source>
</evidence>
<evidence type="ECO:0000313" key="2">
    <source>
        <dbReference type="Proteomes" id="UP000237752"/>
    </source>
</evidence>
<dbReference type="Proteomes" id="UP000237752">
    <property type="component" value="Unassembled WGS sequence"/>
</dbReference>
<dbReference type="Gene3D" id="1.10.540.10">
    <property type="entry name" value="Acyl-CoA dehydrogenase/oxidase, N-terminal domain"/>
    <property type="match status" value="1"/>
</dbReference>
<name>A0A2T1A6G9_9ACTN</name>
<sequence length="95" mass="11208">MVLELPQDLTDLRGELDDFIEREIRLLEQQDDNVRFFDHRRENARTDWDAGGLPTQERENLLRGRTGSTEEIQMRRIAGYLFGFMKQDAPKGVRD</sequence>
<dbReference type="EMBL" id="PVUE01000001">
    <property type="protein sequence ID" value="PRZ44205.1"/>
    <property type="molecule type" value="Genomic_DNA"/>
</dbReference>